<feature type="coiled-coil region" evidence="8">
    <location>
        <begin position="104"/>
        <end position="155"/>
    </location>
</feature>
<feature type="non-terminal residue" evidence="9">
    <location>
        <position position="1"/>
    </location>
</feature>
<dbReference type="NCBIfam" id="TIGR01844">
    <property type="entry name" value="type_I_sec_TolC"/>
    <property type="match status" value="1"/>
</dbReference>
<evidence type="ECO:0000256" key="5">
    <source>
        <dbReference type="ARBA" id="ARBA00022692"/>
    </source>
</evidence>
<dbReference type="EMBL" id="JAFHKK010000025">
    <property type="protein sequence ID" value="MBN2965122.1"/>
    <property type="molecule type" value="Genomic_DNA"/>
</dbReference>
<keyword evidence="5" id="KW-0812">Transmembrane</keyword>
<keyword evidence="8" id="KW-0175">Coiled coil</keyword>
<reference evidence="9 10" key="2">
    <citation type="submission" date="2021-02" db="EMBL/GenBank/DDBJ databases">
        <title>Sulfurospirillum tamanensis sp. nov.</title>
        <authorList>
            <person name="Frolova A."/>
            <person name="Merkel A."/>
            <person name="Slobodkin A."/>
        </authorList>
    </citation>
    <scope>NUCLEOTIDE SEQUENCE [LARGE SCALE GENOMIC DNA]</scope>
    <source>
        <strain evidence="9 10">T05b</strain>
    </source>
</reference>
<evidence type="ECO:0000256" key="2">
    <source>
        <dbReference type="ARBA" id="ARBA00007613"/>
    </source>
</evidence>
<dbReference type="Pfam" id="PF02321">
    <property type="entry name" value="OEP"/>
    <property type="match status" value="2"/>
</dbReference>
<dbReference type="Proteomes" id="UP000703590">
    <property type="component" value="Unassembled WGS sequence"/>
</dbReference>
<comment type="caution">
    <text evidence="9">The sequence shown here is derived from an EMBL/GenBank/DDBJ whole genome shotgun (WGS) entry which is preliminary data.</text>
</comment>
<dbReference type="PANTHER" id="PTHR30026:SF22">
    <property type="entry name" value="OUTER MEMBRANE EFFLUX PROTEIN"/>
    <property type="match status" value="1"/>
</dbReference>
<proteinExistence type="inferred from homology"/>
<accession>A0ABS2WU08</accession>
<dbReference type="InterPro" id="IPR010130">
    <property type="entry name" value="T1SS_OMP_TolC"/>
</dbReference>
<sequence length="405" mass="45406">FRAITQDKNIAFAGYLPTLDFVAAAGREKTNSNSTNNQDVYLNRTEMAFILQWNLFRGGADKLNISRQDSRISAASYRVMEAINEKTLETAQAYLAALKEMKLLELAKENVEVHDRLYNQIQQRIDAGIGAQSELEQAASRLALAESNLVATQNNFDDAVVNFEKVYGSSVNPEAFSDPANSADIPENFALLLEQGQQNNPSLKVQRANIDVATKNYHISKAAYLPVIDLEAKQSWNKNIGGVEGDDDSSSIMLRFTYNLYNGGADDATHQKRISELAKEKEVFSMMERQNKERLGLAWNAYTMIDKQMGYIEKHRDLSEKTLSLYNEEFGLGRRTLLDILDTEGEYYGAQRELVTAKYDKIFAKYRIFEQTGTLLQVAGTHGLEMVGMADTGVSKADELDTISH</sequence>
<dbReference type="Gene3D" id="1.20.1600.10">
    <property type="entry name" value="Outer membrane efflux proteins (OEP)"/>
    <property type="match status" value="1"/>
</dbReference>
<reference evidence="10" key="1">
    <citation type="submission" date="2021-02" db="EMBL/GenBank/DDBJ databases">
        <title>Sulfurospirillum tamanensis sp. nov.</title>
        <authorList>
            <person name="Merkel A.Y."/>
        </authorList>
    </citation>
    <scope>NUCLEOTIDE SEQUENCE [LARGE SCALE GENOMIC DNA]</scope>
    <source>
        <strain evidence="10">T05b</strain>
    </source>
</reference>
<organism evidence="9 10">
    <name type="scientific">Sulfurospirillum tamanense</name>
    <dbReference type="NCBI Taxonomy" id="2813362"/>
    <lineage>
        <taxon>Bacteria</taxon>
        <taxon>Pseudomonadati</taxon>
        <taxon>Campylobacterota</taxon>
        <taxon>Epsilonproteobacteria</taxon>
        <taxon>Campylobacterales</taxon>
        <taxon>Sulfurospirillaceae</taxon>
        <taxon>Sulfurospirillum</taxon>
    </lineage>
</organism>
<evidence type="ECO:0000256" key="1">
    <source>
        <dbReference type="ARBA" id="ARBA00004442"/>
    </source>
</evidence>
<evidence type="ECO:0000313" key="10">
    <source>
        <dbReference type="Proteomes" id="UP000703590"/>
    </source>
</evidence>
<keyword evidence="6" id="KW-0472">Membrane</keyword>
<dbReference type="RefSeq" id="WP_205459670.1">
    <property type="nucleotide sequence ID" value="NZ_JAFHKK010000025.1"/>
</dbReference>
<dbReference type="PANTHER" id="PTHR30026">
    <property type="entry name" value="OUTER MEMBRANE PROTEIN TOLC"/>
    <property type="match status" value="1"/>
</dbReference>
<reference evidence="9 10" key="3">
    <citation type="submission" date="2021-02" db="EMBL/GenBank/DDBJ databases">
        <authorList>
            <person name="Merkel A.Y."/>
        </authorList>
    </citation>
    <scope>NUCLEOTIDE SEQUENCE [LARGE SCALE GENOMIC DNA]</scope>
    <source>
        <strain evidence="9 10">T05b</strain>
    </source>
</reference>
<evidence type="ECO:0000313" key="9">
    <source>
        <dbReference type="EMBL" id="MBN2965122.1"/>
    </source>
</evidence>
<protein>
    <submittedName>
        <fullName evidence="9">TolC family outer membrane protein</fullName>
    </submittedName>
</protein>
<dbReference type="SUPFAM" id="SSF56954">
    <property type="entry name" value="Outer membrane efflux proteins (OEP)"/>
    <property type="match status" value="1"/>
</dbReference>
<gene>
    <name evidence="9" type="ORF">JWV37_10040</name>
</gene>
<evidence type="ECO:0000256" key="3">
    <source>
        <dbReference type="ARBA" id="ARBA00022448"/>
    </source>
</evidence>
<dbReference type="InterPro" id="IPR051906">
    <property type="entry name" value="TolC-like"/>
</dbReference>
<keyword evidence="7" id="KW-0998">Cell outer membrane</keyword>
<comment type="similarity">
    <text evidence="2">Belongs to the outer membrane factor (OMF) (TC 1.B.17) family.</text>
</comment>
<evidence type="ECO:0000256" key="7">
    <source>
        <dbReference type="ARBA" id="ARBA00023237"/>
    </source>
</evidence>
<keyword evidence="4" id="KW-1134">Transmembrane beta strand</keyword>
<evidence type="ECO:0000256" key="8">
    <source>
        <dbReference type="SAM" id="Coils"/>
    </source>
</evidence>
<dbReference type="InterPro" id="IPR003423">
    <property type="entry name" value="OMP_efflux"/>
</dbReference>
<evidence type="ECO:0000256" key="6">
    <source>
        <dbReference type="ARBA" id="ARBA00023136"/>
    </source>
</evidence>
<keyword evidence="3" id="KW-0813">Transport</keyword>
<comment type="subcellular location">
    <subcellularLocation>
        <location evidence="1">Cell outer membrane</location>
    </subcellularLocation>
</comment>
<evidence type="ECO:0000256" key="4">
    <source>
        <dbReference type="ARBA" id="ARBA00022452"/>
    </source>
</evidence>
<name>A0ABS2WU08_9BACT</name>
<keyword evidence="10" id="KW-1185">Reference proteome</keyword>